<organism evidence="2 3">
    <name type="scientific">Muricoprocola aceti</name>
    <dbReference type="NCBI Taxonomy" id="2981772"/>
    <lineage>
        <taxon>Bacteria</taxon>
        <taxon>Bacillati</taxon>
        <taxon>Bacillota</taxon>
        <taxon>Clostridia</taxon>
        <taxon>Lachnospirales</taxon>
        <taxon>Lachnospiraceae</taxon>
        <taxon>Muricoprocola</taxon>
    </lineage>
</organism>
<dbReference type="EMBL" id="JAOQKE010000021">
    <property type="protein sequence ID" value="MCU6726272.1"/>
    <property type="molecule type" value="Genomic_DNA"/>
</dbReference>
<evidence type="ECO:0000313" key="3">
    <source>
        <dbReference type="Proteomes" id="UP001652338"/>
    </source>
</evidence>
<dbReference type="InterPro" id="IPR027417">
    <property type="entry name" value="P-loop_NTPase"/>
</dbReference>
<evidence type="ECO:0000259" key="1">
    <source>
        <dbReference type="SMART" id="SM00382"/>
    </source>
</evidence>
<proteinExistence type="predicted"/>
<gene>
    <name evidence="2" type="ORF">OCV47_13165</name>
</gene>
<feature type="domain" description="AAA+ ATPase" evidence="1">
    <location>
        <begin position="32"/>
        <end position="188"/>
    </location>
</feature>
<dbReference type="SUPFAM" id="SSF52540">
    <property type="entry name" value="P-loop containing nucleoside triphosphate hydrolases"/>
    <property type="match status" value="1"/>
</dbReference>
<dbReference type="InterPro" id="IPR011704">
    <property type="entry name" value="ATPase_dyneun-rel_AAA"/>
</dbReference>
<comment type="caution">
    <text evidence="2">The sequence shown here is derived from an EMBL/GenBank/DDBJ whole genome shotgun (WGS) entry which is preliminary data.</text>
</comment>
<dbReference type="SMART" id="SM00382">
    <property type="entry name" value="AAA"/>
    <property type="match status" value="1"/>
</dbReference>
<reference evidence="2 3" key="1">
    <citation type="journal article" date="2021" name="ISME Commun">
        <title>Automated analysis of genomic sequences facilitates high-throughput and comprehensive description of bacteria.</title>
        <authorList>
            <person name="Hitch T.C.A."/>
        </authorList>
    </citation>
    <scope>NUCLEOTIDE SEQUENCE [LARGE SCALE GENOMIC DNA]</scope>
    <source>
        <strain evidence="2 3">Sanger_29</strain>
    </source>
</reference>
<protein>
    <submittedName>
        <fullName evidence="2">MoxR family ATPase</fullName>
    </submittedName>
</protein>
<dbReference type="InterPro" id="IPR003593">
    <property type="entry name" value="AAA+_ATPase"/>
</dbReference>
<evidence type="ECO:0000313" key="2">
    <source>
        <dbReference type="EMBL" id="MCU6726272.1"/>
    </source>
</evidence>
<sequence length="508" mass="59064">MNIKEAKQEISHTLKAYLEKDELGNYCYALVRQRPILLMGPPGIGKTAIMEQVAKENQVGLVSYTITHHTRQSAIGLPRIREKLYDGKPMSVTEYTMSEIIDSVYACMEKTGKKEGILFIDEINCASETLAPTMLQFLQNKTFGSHKVPDGWMIVAAGNPPEYNKSVREFDIVTLDRVRKIDIEADCDIWMEYAWKHQVHGAILSYLNIRKEDFYRVENTVDGKFFVTARGWEDLSELLKSYERLDIPVSNQLVIQFLQQEEVAGRFTAYYQLYTKYGQDYGISAILDDSLSKEDREQKLDLAKAGGFEERFTVTGLLLDALNGRFEICAEWEKQIHMLYVALKFWKNYQPEQNTTDSLTEFIQERKNQRQVRQDAGMLTVQEAKREHWLIRQLETYEQRLKEAHIRNREEGFTRIKAWFAEEVEARNAIGAKSGDALKCGFAFLEEAFGDGQEMVLFVTELSKNERIMEYVSSHGCEPYFRYSDRLLYRRRQEELQKDCEELSADQK</sequence>
<dbReference type="CDD" id="cd00009">
    <property type="entry name" value="AAA"/>
    <property type="match status" value="1"/>
</dbReference>
<dbReference type="Pfam" id="PF07728">
    <property type="entry name" value="AAA_5"/>
    <property type="match status" value="1"/>
</dbReference>
<dbReference type="Proteomes" id="UP001652338">
    <property type="component" value="Unassembled WGS sequence"/>
</dbReference>
<dbReference type="RefSeq" id="WP_262655537.1">
    <property type="nucleotide sequence ID" value="NZ_JAOQKE010000021.1"/>
</dbReference>
<name>A0ABT2SP35_9FIRM</name>
<accession>A0ABT2SP35</accession>
<keyword evidence="3" id="KW-1185">Reference proteome</keyword>
<dbReference type="Gene3D" id="3.40.50.300">
    <property type="entry name" value="P-loop containing nucleotide triphosphate hydrolases"/>
    <property type="match status" value="1"/>
</dbReference>